<feature type="compositionally biased region" description="Polar residues" evidence="1">
    <location>
        <begin position="112"/>
        <end position="126"/>
    </location>
</feature>
<keyword evidence="3" id="KW-1185">Reference proteome</keyword>
<dbReference type="EMBL" id="LUEZ02000005">
    <property type="protein sequence ID" value="RDB30458.1"/>
    <property type="molecule type" value="Genomic_DNA"/>
</dbReference>
<reference evidence="2" key="1">
    <citation type="submission" date="2018-04" db="EMBL/GenBank/DDBJ databases">
        <title>Whole genome sequencing of Hypsizygus marmoreus.</title>
        <authorList>
            <person name="Choi I.-G."/>
            <person name="Min B."/>
            <person name="Kim J.-G."/>
            <person name="Kim S."/>
            <person name="Oh Y.-L."/>
            <person name="Kong W.-S."/>
            <person name="Park H."/>
            <person name="Jeong J."/>
            <person name="Song E.-S."/>
        </authorList>
    </citation>
    <scope>NUCLEOTIDE SEQUENCE [LARGE SCALE GENOMIC DNA]</scope>
    <source>
        <strain evidence="2">51987-8</strain>
    </source>
</reference>
<name>A0A369K958_HYPMA</name>
<organism evidence="2 3">
    <name type="scientific">Hypsizygus marmoreus</name>
    <name type="common">White beech mushroom</name>
    <name type="synonym">Agaricus marmoreus</name>
    <dbReference type="NCBI Taxonomy" id="39966"/>
    <lineage>
        <taxon>Eukaryota</taxon>
        <taxon>Fungi</taxon>
        <taxon>Dikarya</taxon>
        <taxon>Basidiomycota</taxon>
        <taxon>Agaricomycotina</taxon>
        <taxon>Agaricomycetes</taxon>
        <taxon>Agaricomycetidae</taxon>
        <taxon>Agaricales</taxon>
        <taxon>Tricholomatineae</taxon>
        <taxon>Lyophyllaceae</taxon>
        <taxon>Hypsizygus</taxon>
    </lineage>
</organism>
<accession>A0A369K958</accession>
<feature type="region of interest" description="Disordered" evidence="1">
    <location>
        <begin position="72"/>
        <end position="126"/>
    </location>
</feature>
<comment type="caution">
    <text evidence="2">The sequence shown here is derived from an EMBL/GenBank/DDBJ whole genome shotgun (WGS) entry which is preliminary data.</text>
</comment>
<proteinExistence type="predicted"/>
<protein>
    <submittedName>
        <fullName evidence="2">Uncharacterized protein</fullName>
    </submittedName>
</protein>
<dbReference type="Proteomes" id="UP000076154">
    <property type="component" value="Unassembled WGS sequence"/>
</dbReference>
<dbReference type="InParanoid" id="A0A369K958"/>
<gene>
    <name evidence="2" type="ORF">Hypma_007221</name>
</gene>
<dbReference type="AlphaFoldDB" id="A0A369K958"/>
<evidence type="ECO:0000256" key="1">
    <source>
        <dbReference type="SAM" id="MobiDB-lite"/>
    </source>
</evidence>
<evidence type="ECO:0000313" key="3">
    <source>
        <dbReference type="Proteomes" id="UP000076154"/>
    </source>
</evidence>
<sequence length="126" mass="14022">MVVTQREPLTRRSVYWQRLRITVVLVKRLKEMEGARVHGLGAHGRCTAYPSFGRSRAVQILHPSISHLRGLPFHDTHTLETPGPPESRDASPLIIQQTSPALDPVVMPPTQPRSLGTMSSIRISNS</sequence>
<evidence type="ECO:0000313" key="2">
    <source>
        <dbReference type="EMBL" id="RDB30458.1"/>
    </source>
</evidence>